<gene>
    <name evidence="2" type="ORF">RFI_40099</name>
</gene>
<proteinExistence type="predicted"/>
<name>X6L7P8_RETFI</name>
<dbReference type="EMBL" id="ASPP01049747">
    <property type="protein sequence ID" value="ETN97430.1"/>
    <property type="molecule type" value="Genomic_DNA"/>
</dbReference>
<sequence length="131" mass="14646">MEQNGIPVSSAVTTNVLEINEKKQAESTLLTDESNKVIEKQNDQPTTSEQSTVQQVCSDIEQLYTCIQLNKDDLARKDINTDSNTLTQMQFQSQAQPQVKISMTGTSELESTDKLKLSISHSCQNFLSFKN</sequence>
<feature type="region of interest" description="Disordered" evidence="1">
    <location>
        <begin position="27"/>
        <end position="52"/>
    </location>
</feature>
<reference evidence="2 3" key="1">
    <citation type="journal article" date="2013" name="Curr. Biol.">
        <title>The Genome of the Foraminiferan Reticulomyxa filosa.</title>
        <authorList>
            <person name="Glockner G."/>
            <person name="Hulsmann N."/>
            <person name="Schleicher M."/>
            <person name="Noegel A.A."/>
            <person name="Eichinger L."/>
            <person name="Gallinger C."/>
            <person name="Pawlowski J."/>
            <person name="Sierra R."/>
            <person name="Euteneuer U."/>
            <person name="Pillet L."/>
            <person name="Moustafa A."/>
            <person name="Platzer M."/>
            <person name="Groth M."/>
            <person name="Szafranski K."/>
            <person name="Schliwa M."/>
        </authorList>
    </citation>
    <scope>NUCLEOTIDE SEQUENCE [LARGE SCALE GENOMIC DNA]</scope>
</reference>
<evidence type="ECO:0000313" key="2">
    <source>
        <dbReference type="EMBL" id="ETN97430.1"/>
    </source>
</evidence>
<evidence type="ECO:0000313" key="3">
    <source>
        <dbReference type="Proteomes" id="UP000023152"/>
    </source>
</evidence>
<feature type="non-terminal residue" evidence="2">
    <location>
        <position position="131"/>
    </location>
</feature>
<accession>X6L7P8</accession>
<feature type="compositionally biased region" description="Basic and acidic residues" evidence="1">
    <location>
        <begin position="33"/>
        <end position="42"/>
    </location>
</feature>
<protein>
    <submittedName>
        <fullName evidence="2">Uncharacterized protein</fullName>
    </submittedName>
</protein>
<keyword evidence="3" id="KW-1185">Reference proteome</keyword>
<evidence type="ECO:0000256" key="1">
    <source>
        <dbReference type="SAM" id="MobiDB-lite"/>
    </source>
</evidence>
<dbReference type="AlphaFoldDB" id="X6L7P8"/>
<comment type="caution">
    <text evidence="2">The sequence shown here is derived from an EMBL/GenBank/DDBJ whole genome shotgun (WGS) entry which is preliminary data.</text>
</comment>
<dbReference type="Proteomes" id="UP000023152">
    <property type="component" value="Unassembled WGS sequence"/>
</dbReference>
<feature type="compositionally biased region" description="Polar residues" evidence="1">
    <location>
        <begin position="43"/>
        <end position="52"/>
    </location>
</feature>
<organism evidence="2 3">
    <name type="scientific">Reticulomyxa filosa</name>
    <dbReference type="NCBI Taxonomy" id="46433"/>
    <lineage>
        <taxon>Eukaryota</taxon>
        <taxon>Sar</taxon>
        <taxon>Rhizaria</taxon>
        <taxon>Retaria</taxon>
        <taxon>Foraminifera</taxon>
        <taxon>Monothalamids</taxon>
        <taxon>Reticulomyxidae</taxon>
        <taxon>Reticulomyxa</taxon>
    </lineage>
</organism>